<dbReference type="Proteomes" id="UP000886998">
    <property type="component" value="Unassembled WGS sequence"/>
</dbReference>
<accession>A0A8X7CEY7</accession>
<sequence length="105" mass="12165">MYRTRLESIQVDRSIWRRVFASRIGFCHLDGSVTTPLRDPASRSQQTVCIGTNTRLLRLNLSACEVTYFSLHFCCICRQKKNSSIPILIIRMKKFMQNSSLTHVL</sequence>
<gene>
    <name evidence="1" type="ORF">TNIN_438871</name>
</gene>
<comment type="caution">
    <text evidence="1">The sequence shown here is derived from an EMBL/GenBank/DDBJ whole genome shotgun (WGS) entry which is preliminary data.</text>
</comment>
<keyword evidence="2" id="KW-1185">Reference proteome</keyword>
<proteinExistence type="predicted"/>
<protein>
    <submittedName>
        <fullName evidence="1">Uncharacterized protein</fullName>
    </submittedName>
</protein>
<evidence type="ECO:0000313" key="1">
    <source>
        <dbReference type="EMBL" id="GFY69724.1"/>
    </source>
</evidence>
<reference evidence="1" key="1">
    <citation type="submission" date="2020-08" db="EMBL/GenBank/DDBJ databases">
        <title>Multicomponent nature underlies the extraordinary mechanical properties of spider dragline silk.</title>
        <authorList>
            <person name="Kono N."/>
            <person name="Nakamura H."/>
            <person name="Mori M."/>
            <person name="Yoshida Y."/>
            <person name="Ohtoshi R."/>
            <person name="Malay A.D."/>
            <person name="Moran D.A.P."/>
            <person name="Tomita M."/>
            <person name="Numata K."/>
            <person name="Arakawa K."/>
        </authorList>
    </citation>
    <scope>NUCLEOTIDE SEQUENCE</scope>
</reference>
<evidence type="ECO:0000313" key="2">
    <source>
        <dbReference type="Proteomes" id="UP000886998"/>
    </source>
</evidence>
<dbReference type="EMBL" id="BMAV01017765">
    <property type="protein sequence ID" value="GFY69724.1"/>
    <property type="molecule type" value="Genomic_DNA"/>
</dbReference>
<organism evidence="1 2">
    <name type="scientific">Trichonephila inaurata madagascariensis</name>
    <dbReference type="NCBI Taxonomy" id="2747483"/>
    <lineage>
        <taxon>Eukaryota</taxon>
        <taxon>Metazoa</taxon>
        <taxon>Ecdysozoa</taxon>
        <taxon>Arthropoda</taxon>
        <taxon>Chelicerata</taxon>
        <taxon>Arachnida</taxon>
        <taxon>Araneae</taxon>
        <taxon>Araneomorphae</taxon>
        <taxon>Entelegynae</taxon>
        <taxon>Araneoidea</taxon>
        <taxon>Nephilidae</taxon>
        <taxon>Trichonephila</taxon>
        <taxon>Trichonephila inaurata</taxon>
    </lineage>
</organism>
<name>A0A8X7CEY7_9ARAC</name>
<dbReference type="AlphaFoldDB" id="A0A8X7CEY7"/>